<dbReference type="PRINTS" id="PR00111">
    <property type="entry name" value="ABHYDROLASE"/>
</dbReference>
<dbReference type="InterPro" id="IPR000073">
    <property type="entry name" value="AB_hydrolase_1"/>
</dbReference>
<dbReference type="PANTHER" id="PTHR43798">
    <property type="entry name" value="MONOACYLGLYCEROL LIPASE"/>
    <property type="match status" value="1"/>
</dbReference>
<proteinExistence type="predicted"/>
<dbReference type="Pfam" id="PF00561">
    <property type="entry name" value="Abhydrolase_1"/>
    <property type="match status" value="1"/>
</dbReference>
<dbReference type="Proteomes" id="UP001501079">
    <property type="component" value="Unassembled WGS sequence"/>
</dbReference>
<evidence type="ECO:0000259" key="1">
    <source>
        <dbReference type="Pfam" id="PF00561"/>
    </source>
</evidence>
<dbReference type="Gene3D" id="3.40.50.1820">
    <property type="entry name" value="alpha/beta hydrolase"/>
    <property type="match status" value="1"/>
</dbReference>
<evidence type="ECO:0000313" key="3">
    <source>
        <dbReference type="Proteomes" id="UP001501079"/>
    </source>
</evidence>
<keyword evidence="3" id="KW-1185">Reference proteome</keyword>
<dbReference type="EMBL" id="BAABBW010000001">
    <property type="protein sequence ID" value="GAA4168763.1"/>
    <property type="molecule type" value="Genomic_DNA"/>
</dbReference>
<organism evidence="2 3">
    <name type="scientific">Gryllotalpicola koreensis</name>
    <dbReference type="NCBI Taxonomy" id="993086"/>
    <lineage>
        <taxon>Bacteria</taxon>
        <taxon>Bacillati</taxon>
        <taxon>Actinomycetota</taxon>
        <taxon>Actinomycetes</taxon>
        <taxon>Micrococcales</taxon>
        <taxon>Microbacteriaceae</taxon>
        <taxon>Gryllotalpicola</taxon>
    </lineage>
</organism>
<dbReference type="PANTHER" id="PTHR43798:SF5">
    <property type="entry name" value="MONOACYLGLYCEROL LIPASE ABHD6"/>
    <property type="match status" value="1"/>
</dbReference>
<dbReference type="RefSeq" id="WP_344751636.1">
    <property type="nucleotide sequence ID" value="NZ_BAABBW010000001.1"/>
</dbReference>
<evidence type="ECO:0000313" key="2">
    <source>
        <dbReference type="EMBL" id="GAA4168763.1"/>
    </source>
</evidence>
<dbReference type="SUPFAM" id="SSF53474">
    <property type="entry name" value="alpha/beta-Hydrolases"/>
    <property type="match status" value="1"/>
</dbReference>
<dbReference type="InterPro" id="IPR029058">
    <property type="entry name" value="AB_hydrolase_fold"/>
</dbReference>
<name>A0ABP7ZRN4_9MICO</name>
<sequence>MTVPELHATAPRGAEGRPLLVLGPSLGTSTILWDEAAALLQNDFRVVAWDLPGHGLSPAARESFTVGELADGVVAVLDALGEERCYYAGDSLGGAAGIELARRHPSRVIALVDICSAAKFGASEGWIERAGLARTQGTASLVVASAQRWFAPGSIERHPVISGRLLHALRDADDESYALCCEALAAFDARPWLGELALPVHVIAGEHDVAVPEGAGDEIAKGVQCGSLEVVADAGHLAPAENPEAVVSAVVKLASEVRA</sequence>
<protein>
    <recommendedName>
        <fullName evidence="1">AB hydrolase-1 domain-containing protein</fullName>
    </recommendedName>
</protein>
<dbReference type="InterPro" id="IPR050266">
    <property type="entry name" value="AB_hydrolase_sf"/>
</dbReference>
<reference evidence="3" key="1">
    <citation type="journal article" date="2019" name="Int. J. Syst. Evol. Microbiol.">
        <title>The Global Catalogue of Microorganisms (GCM) 10K type strain sequencing project: providing services to taxonomists for standard genome sequencing and annotation.</title>
        <authorList>
            <consortium name="The Broad Institute Genomics Platform"/>
            <consortium name="The Broad Institute Genome Sequencing Center for Infectious Disease"/>
            <person name="Wu L."/>
            <person name="Ma J."/>
        </authorList>
    </citation>
    <scope>NUCLEOTIDE SEQUENCE [LARGE SCALE GENOMIC DNA]</scope>
    <source>
        <strain evidence="3">JCM 17591</strain>
    </source>
</reference>
<feature type="domain" description="AB hydrolase-1" evidence="1">
    <location>
        <begin position="18"/>
        <end position="116"/>
    </location>
</feature>
<accession>A0ABP7ZRN4</accession>
<gene>
    <name evidence="2" type="ORF">GCM10022287_04410</name>
</gene>
<comment type="caution">
    <text evidence="2">The sequence shown here is derived from an EMBL/GenBank/DDBJ whole genome shotgun (WGS) entry which is preliminary data.</text>
</comment>